<comment type="caution">
    <text evidence="2">The sequence shown here is derived from an EMBL/GenBank/DDBJ whole genome shotgun (WGS) entry which is preliminary data.</text>
</comment>
<reference evidence="2 3" key="1">
    <citation type="submission" date="2019-08" db="EMBL/GenBank/DDBJ databases">
        <title>Whole genome of Aphis craccivora.</title>
        <authorList>
            <person name="Voronova N.V."/>
            <person name="Shulinski R.S."/>
            <person name="Bandarenka Y.V."/>
            <person name="Zhorov D.G."/>
            <person name="Warner D."/>
        </authorList>
    </citation>
    <scope>NUCLEOTIDE SEQUENCE [LARGE SCALE GENOMIC DNA]</scope>
    <source>
        <strain evidence="2">180601</strain>
        <tissue evidence="2">Whole Body</tissue>
    </source>
</reference>
<keyword evidence="3" id="KW-1185">Reference proteome</keyword>
<evidence type="ECO:0000313" key="2">
    <source>
        <dbReference type="EMBL" id="KAF0757803.1"/>
    </source>
</evidence>
<feature type="transmembrane region" description="Helical" evidence="1">
    <location>
        <begin position="199"/>
        <end position="221"/>
    </location>
</feature>
<dbReference type="Proteomes" id="UP000478052">
    <property type="component" value="Unassembled WGS sequence"/>
</dbReference>
<evidence type="ECO:0000256" key="1">
    <source>
        <dbReference type="SAM" id="Phobius"/>
    </source>
</evidence>
<feature type="non-terminal residue" evidence="2">
    <location>
        <position position="232"/>
    </location>
</feature>
<organism evidence="2 3">
    <name type="scientific">Aphis craccivora</name>
    <name type="common">Cowpea aphid</name>
    <dbReference type="NCBI Taxonomy" id="307492"/>
    <lineage>
        <taxon>Eukaryota</taxon>
        <taxon>Metazoa</taxon>
        <taxon>Ecdysozoa</taxon>
        <taxon>Arthropoda</taxon>
        <taxon>Hexapoda</taxon>
        <taxon>Insecta</taxon>
        <taxon>Pterygota</taxon>
        <taxon>Neoptera</taxon>
        <taxon>Paraneoptera</taxon>
        <taxon>Hemiptera</taxon>
        <taxon>Sternorrhyncha</taxon>
        <taxon>Aphidomorpha</taxon>
        <taxon>Aphidoidea</taxon>
        <taxon>Aphididae</taxon>
        <taxon>Aphidini</taxon>
        <taxon>Aphis</taxon>
        <taxon>Aphis</taxon>
    </lineage>
</organism>
<keyword evidence="1" id="KW-0812">Transmembrane</keyword>
<keyword evidence="1" id="KW-0472">Membrane</keyword>
<gene>
    <name evidence="2" type="ORF">FWK35_00011898</name>
</gene>
<protein>
    <submittedName>
        <fullName evidence="2">FLYWCH-type domain-containing protein</fullName>
    </submittedName>
</protein>
<dbReference type="EMBL" id="VUJU01003466">
    <property type="protein sequence ID" value="KAF0757803.1"/>
    <property type="molecule type" value="Genomic_DNA"/>
</dbReference>
<dbReference type="AlphaFoldDB" id="A0A6G0YLC8"/>
<keyword evidence="1" id="KW-1133">Transmembrane helix</keyword>
<evidence type="ECO:0000313" key="3">
    <source>
        <dbReference type="Proteomes" id="UP000478052"/>
    </source>
</evidence>
<accession>A0A6G0YLC8</accession>
<proteinExistence type="predicted"/>
<name>A0A6G0YLC8_APHCR</name>
<sequence length="232" mass="26858">MMVLIQLTDSQLSSPKLLTSTNKVPNHHISDNILIYDHHSHSPVTSHQTCWKLLKGKALAVHNGYQYRKYESITIKKEREMTRKIKNNRNKKKYNIAKKCIRDSLNSAAQNFCEEFTPLIDQGLDLVTEIPVYSSVKTTLNRIRSKSLGNSLDPKLREDIIIIIPIVILNIYYLMTEKKIELQVYVQVKVDKFLLKEKLVLWMALLKALANNFIMFILFILDIIGSTNDEIN</sequence>